<gene>
    <name evidence="4" type="ORF">IP91_00928</name>
</gene>
<name>A0A562RLD9_9BURK</name>
<dbReference type="InterPro" id="IPR029787">
    <property type="entry name" value="Nucleotide_cyclase"/>
</dbReference>
<dbReference type="Gene3D" id="3.20.20.450">
    <property type="entry name" value="EAL domain"/>
    <property type="match status" value="1"/>
</dbReference>
<dbReference type="SMART" id="SM00052">
    <property type="entry name" value="EAL"/>
    <property type="match status" value="1"/>
</dbReference>
<keyword evidence="5" id="KW-1185">Reference proteome</keyword>
<dbReference type="Proteomes" id="UP000318431">
    <property type="component" value="Unassembled WGS sequence"/>
</dbReference>
<dbReference type="CDD" id="cd01948">
    <property type="entry name" value="EAL"/>
    <property type="match status" value="1"/>
</dbReference>
<dbReference type="SMART" id="SM00091">
    <property type="entry name" value="PAS"/>
    <property type="match status" value="2"/>
</dbReference>
<feature type="domain" description="GGDEF" evidence="3">
    <location>
        <begin position="394"/>
        <end position="525"/>
    </location>
</feature>
<dbReference type="InterPro" id="IPR035965">
    <property type="entry name" value="PAS-like_dom_sf"/>
</dbReference>
<dbReference type="PANTHER" id="PTHR44757:SF2">
    <property type="entry name" value="BIOFILM ARCHITECTURE MAINTENANCE PROTEIN MBAA"/>
    <property type="match status" value="1"/>
</dbReference>
<dbReference type="RefSeq" id="WP_145647576.1">
    <property type="nucleotide sequence ID" value="NZ_VLLB01000001.1"/>
</dbReference>
<dbReference type="CDD" id="cd01949">
    <property type="entry name" value="GGDEF"/>
    <property type="match status" value="1"/>
</dbReference>
<dbReference type="CDD" id="cd00130">
    <property type="entry name" value="PAS"/>
    <property type="match status" value="2"/>
</dbReference>
<dbReference type="Pfam" id="PF00563">
    <property type="entry name" value="EAL"/>
    <property type="match status" value="1"/>
</dbReference>
<dbReference type="GO" id="GO:0006355">
    <property type="term" value="P:regulation of DNA-templated transcription"/>
    <property type="evidence" value="ECO:0007669"/>
    <property type="project" value="InterPro"/>
</dbReference>
<dbReference type="AlphaFoldDB" id="A0A562RLD9"/>
<dbReference type="SUPFAM" id="SSF141868">
    <property type="entry name" value="EAL domain-like"/>
    <property type="match status" value="1"/>
</dbReference>
<dbReference type="Gene3D" id="3.30.70.270">
    <property type="match status" value="1"/>
</dbReference>
<protein>
    <submittedName>
        <fullName evidence="4">PAS domain S-box-containing protein/diguanylate cyclase (GGDEF)-like protein</fullName>
    </submittedName>
</protein>
<evidence type="ECO:0000313" key="5">
    <source>
        <dbReference type="Proteomes" id="UP000318431"/>
    </source>
</evidence>
<dbReference type="NCBIfam" id="TIGR00229">
    <property type="entry name" value="sensory_box"/>
    <property type="match status" value="2"/>
</dbReference>
<organism evidence="4 5">
    <name type="scientific">Pseudoduganella lurida</name>
    <dbReference type="NCBI Taxonomy" id="1036180"/>
    <lineage>
        <taxon>Bacteria</taxon>
        <taxon>Pseudomonadati</taxon>
        <taxon>Pseudomonadota</taxon>
        <taxon>Betaproteobacteria</taxon>
        <taxon>Burkholderiales</taxon>
        <taxon>Oxalobacteraceae</taxon>
        <taxon>Telluria group</taxon>
        <taxon>Pseudoduganella</taxon>
    </lineage>
</organism>
<dbReference type="PANTHER" id="PTHR44757">
    <property type="entry name" value="DIGUANYLATE CYCLASE DGCP"/>
    <property type="match status" value="1"/>
</dbReference>
<evidence type="ECO:0000313" key="4">
    <source>
        <dbReference type="EMBL" id="TWI69855.1"/>
    </source>
</evidence>
<dbReference type="SUPFAM" id="SSF55073">
    <property type="entry name" value="Nucleotide cyclase"/>
    <property type="match status" value="1"/>
</dbReference>
<dbReference type="InterPro" id="IPR013767">
    <property type="entry name" value="PAS_fold"/>
</dbReference>
<dbReference type="Pfam" id="PF00990">
    <property type="entry name" value="GGDEF"/>
    <property type="match status" value="1"/>
</dbReference>
<dbReference type="OrthoDB" id="9813903at2"/>
<dbReference type="SMART" id="SM00267">
    <property type="entry name" value="GGDEF"/>
    <property type="match status" value="1"/>
</dbReference>
<feature type="domain" description="PAS" evidence="1">
    <location>
        <begin position="119"/>
        <end position="189"/>
    </location>
</feature>
<dbReference type="InterPro" id="IPR001633">
    <property type="entry name" value="EAL_dom"/>
</dbReference>
<evidence type="ECO:0000259" key="3">
    <source>
        <dbReference type="PROSITE" id="PS50887"/>
    </source>
</evidence>
<dbReference type="InterPro" id="IPR035919">
    <property type="entry name" value="EAL_sf"/>
</dbReference>
<dbReference type="InterPro" id="IPR000160">
    <property type="entry name" value="GGDEF_dom"/>
</dbReference>
<evidence type="ECO:0000259" key="2">
    <source>
        <dbReference type="PROSITE" id="PS50883"/>
    </source>
</evidence>
<dbReference type="Gene3D" id="3.30.450.20">
    <property type="entry name" value="PAS domain"/>
    <property type="match status" value="3"/>
</dbReference>
<dbReference type="Pfam" id="PF00989">
    <property type="entry name" value="PAS"/>
    <property type="match status" value="1"/>
</dbReference>
<reference evidence="4 5" key="1">
    <citation type="journal article" date="2015" name="Stand. Genomic Sci.">
        <title>Genomic Encyclopedia of Bacterial and Archaeal Type Strains, Phase III: the genomes of soil and plant-associated and newly described type strains.</title>
        <authorList>
            <person name="Whitman W.B."/>
            <person name="Woyke T."/>
            <person name="Klenk H.P."/>
            <person name="Zhou Y."/>
            <person name="Lilburn T.G."/>
            <person name="Beck B.J."/>
            <person name="De Vos P."/>
            <person name="Vandamme P."/>
            <person name="Eisen J.A."/>
            <person name="Garrity G."/>
            <person name="Hugenholtz P."/>
            <person name="Kyrpides N.C."/>
        </authorList>
    </citation>
    <scope>NUCLEOTIDE SEQUENCE [LARGE SCALE GENOMIC DNA]</scope>
    <source>
        <strain evidence="4 5">CGMCC 1.10822</strain>
    </source>
</reference>
<dbReference type="SUPFAM" id="SSF55785">
    <property type="entry name" value="PYP-like sensor domain (PAS domain)"/>
    <property type="match status" value="3"/>
</dbReference>
<comment type="caution">
    <text evidence="4">The sequence shown here is derived from an EMBL/GenBank/DDBJ whole genome shotgun (WGS) entry which is preliminary data.</text>
</comment>
<evidence type="ECO:0000259" key="1">
    <source>
        <dbReference type="PROSITE" id="PS50112"/>
    </source>
</evidence>
<feature type="domain" description="EAL" evidence="2">
    <location>
        <begin position="534"/>
        <end position="785"/>
    </location>
</feature>
<feature type="domain" description="PAS" evidence="1">
    <location>
        <begin position="247"/>
        <end position="317"/>
    </location>
</feature>
<dbReference type="Pfam" id="PF08448">
    <property type="entry name" value="PAS_4"/>
    <property type="match status" value="2"/>
</dbReference>
<dbReference type="PROSITE" id="PS50112">
    <property type="entry name" value="PAS"/>
    <property type="match status" value="2"/>
</dbReference>
<dbReference type="NCBIfam" id="TIGR00254">
    <property type="entry name" value="GGDEF"/>
    <property type="match status" value="1"/>
</dbReference>
<dbReference type="InterPro" id="IPR013656">
    <property type="entry name" value="PAS_4"/>
</dbReference>
<dbReference type="PROSITE" id="PS50887">
    <property type="entry name" value="GGDEF"/>
    <property type="match status" value="1"/>
</dbReference>
<dbReference type="EMBL" id="VLLB01000001">
    <property type="protein sequence ID" value="TWI69855.1"/>
    <property type="molecule type" value="Genomic_DNA"/>
</dbReference>
<sequence>MHITITSNPAFINVTWSSDKAGICALPAEHAPGLLQPLTGVTLDEWLVAAHPQDGAAVACQVARAMRERRPFRHGLRIACLDGRTRHVLLTGLPAPHGYTGALVDVTEQHETLDAATGSAAGQRLIVENTSDLIAHCGPDGRYVHVSPSYTRLLGWKAEELVGRSVVEFLHPDDRDNARQGLMMVMNGINLNRVMEVRKRDAHGAYITLGTKASAVTDPVTGANLGAVLVSRDVSLELAMRQQLHDMAEEKVALVESIDDGFFSVNANWEITYANTQAAAFVGISREEAIGEVVWDITPGLAESEVGAHLREAMARRESISFESFYAPLGIWVAERIYAYKDGLSVFFHDITERKLAEAQLEQLATHDSLTGLPNRAWINRRVDTMLAQPAGASHTTVFFIDLNRFKEVNDSLGHAAGDVLLRQVAARLQSCMRPGDVVARQGGDEFVVAASCTGREAASAIAQRLLQALDAPFVADGLEMRVGASIGISLSDAGVASQLLFQKADTAMYKAKALGGAGYQFFEPEMCTGAKRRLQLEAGLHRALEQRQFELVFQPRVDLGTLRVRGIEALLRWNHPELGRISPLEFIPLAEERGHIEAIGRWVLHEACRTASQLNARHGLALTVSVNVSARQLRSSALVDEVLAALAGSGLSPRLLELEITESALIEDMAQSEQILHRLKAAGVRLALDDFGTGYSSLSYLKRFPVDVLKLDRSFIGQDGADLQFVGALIAMAHALGLSVVAEGIETPAVMRSLQRGACDEGQGYLFARPLPLGDLEGYLAGAAAVMELAAA</sequence>
<dbReference type="InterPro" id="IPR052155">
    <property type="entry name" value="Biofilm_reg_signaling"/>
</dbReference>
<dbReference type="PROSITE" id="PS50883">
    <property type="entry name" value="EAL"/>
    <property type="match status" value="1"/>
</dbReference>
<dbReference type="InterPro" id="IPR000014">
    <property type="entry name" value="PAS"/>
</dbReference>
<accession>A0A562RLD9</accession>
<proteinExistence type="predicted"/>
<dbReference type="InterPro" id="IPR043128">
    <property type="entry name" value="Rev_trsase/Diguanyl_cyclase"/>
</dbReference>